<dbReference type="RefSeq" id="WP_041342807.1">
    <property type="nucleotide sequence ID" value="NZ_CP007151.1"/>
</dbReference>
<protein>
    <recommendedName>
        <fullName evidence="1">N-acetylmuramoyl-L-alanine amidase domain-containing protein</fullName>
    </recommendedName>
</protein>
<dbReference type="Pfam" id="PF01510">
    <property type="entry name" value="Amidase_2"/>
    <property type="match status" value="1"/>
</dbReference>
<gene>
    <name evidence="2" type="ORF">AU14_17455</name>
</gene>
<dbReference type="Gene3D" id="3.40.80.10">
    <property type="entry name" value="Peptidoglycan recognition protein-like"/>
    <property type="match status" value="1"/>
</dbReference>
<accession>W5YMJ9</accession>
<name>W5YMJ9_9GAMM</name>
<dbReference type="STRING" id="1420916.AU14_17455"/>
<dbReference type="GO" id="GO:0008745">
    <property type="term" value="F:N-acetylmuramoyl-L-alanine amidase activity"/>
    <property type="evidence" value="ECO:0007669"/>
    <property type="project" value="InterPro"/>
</dbReference>
<dbReference type="AlphaFoldDB" id="W5YMJ9"/>
<evidence type="ECO:0000313" key="2">
    <source>
        <dbReference type="EMBL" id="AHI30265.1"/>
    </source>
</evidence>
<dbReference type="InterPro" id="IPR036505">
    <property type="entry name" value="Amidase/PGRP_sf"/>
</dbReference>
<proteinExistence type="predicted"/>
<dbReference type="HOGENOM" id="CLU_2330465_0_0_6"/>
<evidence type="ECO:0000313" key="3">
    <source>
        <dbReference type="Proteomes" id="UP000061489"/>
    </source>
</evidence>
<dbReference type="EMBL" id="CP007151">
    <property type="protein sequence ID" value="AHI30265.1"/>
    <property type="molecule type" value="Genomic_DNA"/>
</dbReference>
<dbReference type="SUPFAM" id="SSF55846">
    <property type="entry name" value="N-acetylmuramoyl-L-alanine amidase-like"/>
    <property type="match status" value="1"/>
</dbReference>
<dbReference type="KEGG" id="msx:AU14_17455"/>
<dbReference type="OrthoDB" id="8754850at2"/>
<sequence>MTAWDVECLYRDLGVNGIGAHYVILRDGDVLNKNTYKAIRARDEVGNVDPRYNTNSIFVVLVGSDEQYTEAQRAALNGLIGYLEEQYPLIEPLFHTIV</sequence>
<dbReference type="Proteomes" id="UP000061489">
    <property type="component" value="Chromosome"/>
</dbReference>
<dbReference type="GO" id="GO:0009253">
    <property type="term" value="P:peptidoglycan catabolic process"/>
    <property type="evidence" value="ECO:0007669"/>
    <property type="project" value="InterPro"/>
</dbReference>
<reference evidence="2 3" key="1">
    <citation type="journal article" date="2014" name="Genome Announc.">
        <title>Draft Genome Sequences of Marinobacter similis A3d10T and Marinobacter salarius R9SW1T.</title>
        <authorList>
            <person name="Ivanova E.P."/>
            <person name="Ng H.J."/>
            <person name="Webb H.K."/>
            <person name="Feng G."/>
            <person name="Oshima K."/>
            <person name="Hattori M."/>
            <person name="Ohkuma M."/>
            <person name="Sergeev A.F."/>
            <person name="Mikhailov V.V."/>
            <person name="Crawford R.J."/>
            <person name="Sawabe T."/>
        </authorList>
    </citation>
    <scope>NUCLEOTIDE SEQUENCE [LARGE SCALE GENOMIC DNA]</scope>
    <source>
        <strain evidence="2 3">A3d10</strain>
    </source>
</reference>
<feature type="domain" description="N-acetylmuramoyl-L-alanine amidase" evidence="1">
    <location>
        <begin position="16"/>
        <end position="89"/>
    </location>
</feature>
<dbReference type="InterPro" id="IPR002502">
    <property type="entry name" value="Amidase_domain"/>
</dbReference>
<keyword evidence="3" id="KW-1185">Reference proteome</keyword>
<evidence type="ECO:0000259" key="1">
    <source>
        <dbReference type="Pfam" id="PF01510"/>
    </source>
</evidence>
<organism evidence="2 3">
    <name type="scientific">Marinobacter similis</name>
    <dbReference type="NCBI Taxonomy" id="1420916"/>
    <lineage>
        <taxon>Bacteria</taxon>
        <taxon>Pseudomonadati</taxon>
        <taxon>Pseudomonadota</taxon>
        <taxon>Gammaproteobacteria</taxon>
        <taxon>Pseudomonadales</taxon>
        <taxon>Marinobacteraceae</taxon>
        <taxon>Marinobacter</taxon>
    </lineage>
</organism>